<dbReference type="InterPro" id="IPR036390">
    <property type="entry name" value="WH_DNA-bd_sf"/>
</dbReference>
<dbReference type="CDD" id="cd07377">
    <property type="entry name" value="WHTH_GntR"/>
    <property type="match status" value="1"/>
</dbReference>
<evidence type="ECO:0000256" key="1">
    <source>
        <dbReference type="ARBA" id="ARBA00023015"/>
    </source>
</evidence>
<dbReference type="InterPro" id="IPR011711">
    <property type="entry name" value="GntR_C"/>
</dbReference>
<dbReference type="PRINTS" id="PR00035">
    <property type="entry name" value="HTHGNTR"/>
</dbReference>
<proteinExistence type="predicted"/>
<evidence type="ECO:0000256" key="3">
    <source>
        <dbReference type="ARBA" id="ARBA00023163"/>
    </source>
</evidence>
<dbReference type="SUPFAM" id="SSF48008">
    <property type="entry name" value="GntR ligand-binding domain-like"/>
    <property type="match status" value="1"/>
</dbReference>
<evidence type="ECO:0000313" key="5">
    <source>
        <dbReference type="EMBL" id="MFD2309373.1"/>
    </source>
</evidence>
<dbReference type="SMART" id="SM00895">
    <property type="entry name" value="FCD"/>
    <property type="match status" value="1"/>
</dbReference>
<dbReference type="Proteomes" id="UP001597425">
    <property type="component" value="Unassembled WGS sequence"/>
</dbReference>
<comment type="caution">
    <text evidence="5">The sequence shown here is derived from an EMBL/GenBank/DDBJ whole genome shotgun (WGS) entry which is preliminary data.</text>
</comment>
<dbReference type="RefSeq" id="WP_265720852.1">
    <property type="nucleotide sequence ID" value="NZ_JAPIVK010000006.1"/>
</dbReference>
<sequence length="245" mass="26917">MDRQQSGRNLTQQLVHVLGAAIASGRYQPGDGLPSEASLCDEHGISRSATREAIKMLTAKGLITSRPRQGIRVQQRAQWNLFDPDVLGWILNASPSLEMLREFLQLRMAIEKEAAALAATDRDRVKIAAIGVALQQMKEAEEGLRDPVEADIAFHINILNATNNPFYIQLSSFIETALRVSIRFTNRIKGVETASYANHKKLFDAIDRGEILAARAASAAMQAEALALIEGELDRREIEVNAATA</sequence>
<dbReference type="InterPro" id="IPR008920">
    <property type="entry name" value="TF_FadR/GntR_C"/>
</dbReference>
<dbReference type="SMART" id="SM00345">
    <property type="entry name" value="HTH_GNTR"/>
    <property type="match status" value="1"/>
</dbReference>
<feature type="domain" description="HTH gntR-type" evidence="4">
    <location>
        <begin position="8"/>
        <end position="76"/>
    </location>
</feature>
<evidence type="ECO:0000256" key="2">
    <source>
        <dbReference type="ARBA" id="ARBA00023125"/>
    </source>
</evidence>
<keyword evidence="2" id="KW-0238">DNA-binding</keyword>
<organism evidence="5 6">
    <name type="scientific">Microbulbifer halophilus</name>
    <dbReference type="NCBI Taxonomy" id="453963"/>
    <lineage>
        <taxon>Bacteria</taxon>
        <taxon>Pseudomonadati</taxon>
        <taxon>Pseudomonadota</taxon>
        <taxon>Gammaproteobacteria</taxon>
        <taxon>Cellvibrionales</taxon>
        <taxon>Microbulbiferaceae</taxon>
        <taxon>Microbulbifer</taxon>
    </lineage>
</organism>
<dbReference type="Gene3D" id="1.20.120.530">
    <property type="entry name" value="GntR ligand-binding domain-like"/>
    <property type="match status" value="1"/>
</dbReference>
<accession>A0ABW5E8M8</accession>
<dbReference type="PANTHER" id="PTHR43537">
    <property type="entry name" value="TRANSCRIPTIONAL REGULATOR, GNTR FAMILY"/>
    <property type="match status" value="1"/>
</dbReference>
<dbReference type="Pfam" id="PF00392">
    <property type="entry name" value="GntR"/>
    <property type="match status" value="1"/>
</dbReference>
<evidence type="ECO:0000259" key="4">
    <source>
        <dbReference type="PROSITE" id="PS50949"/>
    </source>
</evidence>
<name>A0ABW5E8M8_9GAMM</name>
<reference evidence="6" key="1">
    <citation type="journal article" date="2019" name="Int. J. Syst. Evol. Microbiol.">
        <title>The Global Catalogue of Microorganisms (GCM) 10K type strain sequencing project: providing services to taxonomists for standard genome sequencing and annotation.</title>
        <authorList>
            <consortium name="The Broad Institute Genomics Platform"/>
            <consortium name="The Broad Institute Genome Sequencing Center for Infectious Disease"/>
            <person name="Wu L."/>
            <person name="Ma J."/>
        </authorList>
    </citation>
    <scope>NUCLEOTIDE SEQUENCE [LARGE SCALE GENOMIC DNA]</scope>
    <source>
        <strain evidence="6">KCTC 12848</strain>
    </source>
</reference>
<dbReference type="Pfam" id="PF07729">
    <property type="entry name" value="FCD"/>
    <property type="match status" value="1"/>
</dbReference>
<keyword evidence="6" id="KW-1185">Reference proteome</keyword>
<evidence type="ECO:0000313" key="6">
    <source>
        <dbReference type="Proteomes" id="UP001597425"/>
    </source>
</evidence>
<dbReference type="EMBL" id="JBHUJD010000003">
    <property type="protein sequence ID" value="MFD2309373.1"/>
    <property type="molecule type" value="Genomic_DNA"/>
</dbReference>
<dbReference type="SUPFAM" id="SSF46785">
    <property type="entry name" value="Winged helix' DNA-binding domain"/>
    <property type="match status" value="1"/>
</dbReference>
<keyword evidence="3" id="KW-0804">Transcription</keyword>
<protein>
    <submittedName>
        <fullName evidence="5">FadR/GntR family transcriptional regulator</fullName>
    </submittedName>
</protein>
<dbReference type="InterPro" id="IPR036388">
    <property type="entry name" value="WH-like_DNA-bd_sf"/>
</dbReference>
<dbReference type="PROSITE" id="PS50949">
    <property type="entry name" value="HTH_GNTR"/>
    <property type="match status" value="1"/>
</dbReference>
<dbReference type="Gene3D" id="1.10.10.10">
    <property type="entry name" value="Winged helix-like DNA-binding domain superfamily/Winged helix DNA-binding domain"/>
    <property type="match status" value="1"/>
</dbReference>
<dbReference type="InterPro" id="IPR000524">
    <property type="entry name" value="Tscrpt_reg_HTH_GntR"/>
</dbReference>
<dbReference type="PANTHER" id="PTHR43537:SF44">
    <property type="entry name" value="GNTR FAMILY REGULATORY PROTEIN"/>
    <property type="match status" value="1"/>
</dbReference>
<keyword evidence="1" id="KW-0805">Transcription regulation</keyword>
<gene>
    <name evidence="5" type="ORF">ACFSKX_03000</name>
</gene>